<proteinExistence type="predicted"/>
<dbReference type="Proteomes" id="UP000631694">
    <property type="component" value="Unassembled WGS sequence"/>
</dbReference>
<dbReference type="RefSeq" id="WP_197312737.1">
    <property type="nucleotide sequence ID" value="NZ_JADZLT010000056.1"/>
</dbReference>
<comment type="caution">
    <text evidence="1">The sequence shown here is derived from an EMBL/GenBank/DDBJ whole genome shotgun (WGS) entry which is preliminary data.</text>
</comment>
<protein>
    <submittedName>
        <fullName evidence="1">Uncharacterized protein</fullName>
    </submittedName>
</protein>
<name>A0A931N033_9HYPH</name>
<reference evidence="1" key="1">
    <citation type="submission" date="2020-12" db="EMBL/GenBank/DDBJ databases">
        <title>Methylobrevis albus sp. nov., isolated from fresh water lack sediment.</title>
        <authorList>
            <person name="Zou Q."/>
        </authorList>
    </citation>
    <scope>NUCLEOTIDE SEQUENCE</scope>
    <source>
        <strain evidence="1">L22</strain>
    </source>
</reference>
<dbReference type="EMBL" id="JADZLT010000056">
    <property type="protein sequence ID" value="MBH0239650.1"/>
    <property type="molecule type" value="Genomic_DNA"/>
</dbReference>
<accession>A0A931N033</accession>
<evidence type="ECO:0000313" key="2">
    <source>
        <dbReference type="Proteomes" id="UP000631694"/>
    </source>
</evidence>
<organism evidence="1 2">
    <name type="scientific">Methylobrevis albus</name>
    <dbReference type="NCBI Taxonomy" id="2793297"/>
    <lineage>
        <taxon>Bacteria</taxon>
        <taxon>Pseudomonadati</taxon>
        <taxon>Pseudomonadota</taxon>
        <taxon>Alphaproteobacteria</taxon>
        <taxon>Hyphomicrobiales</taxon>
        <taxon>Pleomorphomonadaceae</taxon>
        <taxon>Methylobrevis</taxon>
    </lineage>
</organism>
<keyword evidence="2" id="KW-1185">Reference proteome</keyword>
<evidence type="ECO:0000313" key="1">
    <source>
        <dbReference type="EMBL" id="MBH0239650.1"/>
    </source>
</evidence>
<sequence>MSTATVYIVTPFRPGARGSLAPGEPRRCSSEAEAMRAADAMMLRARGVIVLRQQEDPQVDFFGEPSVIARRGDVPEIALD</sequence>
<gene>
    <name evidence="1" type="ORF">I5731_17655</name>
</gene>
<dbReference type="AlphaFoldDB" id="A0A931N033"/>